<dbReference type="AlphaFoldDB" id="A0AA41W7I6"/>
<dbReference type="PANTHER" id="PTHR42693">
    <property type="entry name" value="ARYLSULFATASE FAMILY MEMBER"/>
    <property type="match status" value="1"/>
</dbReference>
<evidence type="ECO:0000256" key="4">
    <source>
        <dbReference type="SAM" id="SignalP"/>
    </source>
</evidence>
<evidence type="ECO:0000256" key="1">
    <source>
        <dbReference type="ARBA" id="ARBA00008779"/>
    </source>
</evidence>
<evidence type="ECO:0000259" key="5">
    <source>
        <dbReference type="Pfam" id="PF00884"/>
    </source>
</evidence>
<comment type="caution">
    <text evidence="6">The sequence shown here is derived from an EMBL/GenBank/DDBJ whole genome shotgun (WGS) entry which is preliminary data.</text>
</comment>
<gene>
    <name evidence="6" type="ORF">NAF29_13520</name>
</gene>
<organism evidence="6 7">
    <name type="scientific">Echinimonas agarilytica</name>
    <dbReference type="NCBI Taxonomy" id="1215918"/>
    <lineage>
        <taxon>Bacteria</taxon>
        <taxon>Pseudomonadati</taxon>
        <taxon>Pseudomonadota</taxon>
        <taxon>Gammaproteobacteria</taxon>
        <taxon>Alteromonadales</taxon>
        <taxon>Echinimonadaceae</taxon>
        <taxon>Echinimonas</taxon>
    </lineage>
</organism>
<dbReference type="Pfam" id="PF00884">
    <property type="entry name" value="Sulfatase"/>
    <property type="match status" value="2"/>
</dbReference>
<feature type="signal peptide" evidence="4">
    <location>
        <begin position="1"/>
        <end position="26"/>
    </location>
</feature>
<feature type="domain" description="Sulfatase N-terminal" evidence="5">
    <location>
        <begin position="175"/>
        <end position="351"/>
    </location>
</feature>
<name>A0AA41W7I6_9GAMM</name>
<dbReference type="EMBL" id="JAMQGP010000007">
    <property type="protein sequence ID" value="MCM2680682.1"/>
    <property type="molecule type" value="Genomic_DNA"/>
</dbReference>
<dbReference type="Proteomes" id="UP001165393">
    <property type="component" value="Unassembled WGS sequence"/>
</dbReference>
<keyword evidence="2" id="KW-0378">Hydrolase</keyword>
<evidence type="ECO:0000256" key="3">
    <source>
        <dbReference type="SAM" id="MobiDB-lite"/>
    </source>
</evidence>
<evidence type="ECO:0000313" key="7">
    <source>
        <dbReference type="Proteomes" id="UP001165393"/>
    </source>
</evidence>
<feature type="domain" description="Sulfatase N-terminal" evidence="5">
    <location>
        <begin position="43"/>
        <end position="147"/>
    </location>
</feature>
<dbReference type="InterPro" id="IPR000917">
    <property type="entry name" value="Sulfatase_N"/>
</dbReference>
<keyword evidence="4" id="KW-0732">Signal</keyword>
<dbReference type="PANTHER" id="PTHR42693:SF53">
    <property type="entry name" value="ENDO-4-O-SULFATASE"/>
    <property type="match status" value="1"/>
</dbReference>
<proteinExistence type="inferred from homology"/>
<dbReference type="GO" id="GO:0004065">
    <property type="term" value="F:arylsulfatase activity"/>
    <property type="evidence" value="ECO:0007669"/>
    <property type="project" value="TreeGrafter"/>
</dbReference>
<reference evidence="6 7" key="1">
    <citation type="journal article" date="2013" name="Antonie Van Leeuwenhoek">
        <title>Echinimonas agarilytica gen. nov., sp. nov., a new gammaproteobacterium isolated from the sea urchin Strongylocentrotus intermedius.</title>
        <authorList>
            <person name="Nedashkovskaya O.I."/>
            <person name="Stenkova A.M."/>
            <person name="Zhukova N.V."/>
            <person name="Van Trappen S."/>
            <person name="Lee J.S."/>
            <person name="Kim S.B."/>
        </authorList>
    </citation>
    <scope>NUCLEOTIDE SEQUENCE [LARGE SCALE GENOMIC DNA]</scope>
    <source>
        <strain evidence="6 7">KMM 6351</strain>
    </source>
</reference>
<feature type="chain" id="PRO_5041328459" evidence="4">
    <location>
        <begin position="27"/>
        <end position="609"/>
    </location>
</feature>
<evidence type="ECO:0000313" key="6">
    <source>
        <dbReference type="EMBL" id="MCM2680682.1"/>
    </source>
</evidence>
<dbReference type="Gene3D" id="3.40.720.10">
    <property type="entry name" value="Alkaline Phosphatase, subunit A"/>
    <property type="match status" value="1"/>
</dbReference>
<keyword evidence="7" id="KW-1185">Reference proteome</keyword>
<protein>
    <submittedName>
        <fullName evidence="6">Sulfatase</fullName>
    </submittedName>
</protein>
<dbReference type="SUPFAM" id="SSF53649">
    <property type="entry name" value="Alkaline phosphatase-like"/>
    <property type="match status" value="1"/>
</dbReference>
<dbReference type="InterPro" id="IPR050738">
    <property type="entry name" value="Sulfatase"/>
</dbReference>
<feature type="region of interest" description="Disordered" evidence="3">
    <location>
        <begin position="590"/>
        <end position="609"/>
    </location>
</feature>
<comment type="similarity">
    <text evidence="1">Belongs to the sulfatase family.</text>
</comment>
<accession>A0AA41W7I6</accession>
<dbReference type="RefSeq" id="WP_251262168.1">
    <property type="nucleotide sequence ID" value="NZ_JAMQGP010000007.1"/>
</dbReference>
<dbReference type="CDD" id="cd16027">
    <property type="entry name" value="SGSH"/>
    <property type="match status" value="1"/>
</dbReference>
<sequence>MKDIAKTRLPLATLLLSLSLNIICQANEPEHPTQLGSELTEIPNILWLVIEDMSPTLPVYGDHTVATPTISALASEGIKYTNVYSTSGVCAPSRAALATGLYPSAFGANHMRTTSNTEQTGLPRYEAVPPDHAKMLSQYMREQGYYTTNNLKTDYQFTPPKAAWHESGPYAHWRDRQPGQPFFAVFNFTTTHESGLFEPYGFRKVESRHYFADNAERIAKLPKHHAIKTDEKSTPIHLAKDTVFNIPPYLPNTPLVRRDMWKMYNNLVETDLQIGAIIAQLKEDGLYNDTIIVFYADHGGPLPRQKRLIYDSGIKVPLIIRFPNALSAGRTDDQLISFVDFAPTTLSLAGIPIPEHMHGRNFLANNDTPRRYIHAAADRFDEATDTIRAVKDKRYKYIRNYRPEQGYYLPLAYREKIPTMQELLRLNAIGQLTAAQAQWFRAQKPAEELFDTFKDPHELNNLISHPDYHEQLTALREEMDRWLGTIGDKPMLPERQLIAQLWQNHNEQPLTQAPEAHWESGLLSLSSATAGASIAYKIIGNETEPKQWQLYQTPFDVLPNSQLRVVAHRIGYQESISTIFHVSTAPPYVSTTRPNPSAHTHNNSRVIQD</sequence>
<dbReference type="InterPro" id="IPR017850">
    <property type="entry name" value="Alkaline_phosphatase_core_sf"/>
</dbReference>
<evidence type="ECO:0000256" key="2">
    <source>
        <dbReference type="ARBA" id="ARBA00022801"/>
    </source>
</evidence>